<dbReference type="Pfam" id="PF07766">
    <property type="entry name" value="LETM1_RBD"/>
    <property type="match status" value="1"/>
</dbReference>
<evidence type="ECO:0000256" key="6">
    <source>
        <dbReference type="ARBA" id="ARBA00023136"/>
    </source>
</evidence>
<dbReference type="GO" id="GO:0030003">
    <property type="term" value="P:intracellular monoatomic cation homeostasis"/>
    <property type="evidence" value="ECO:0007669"/>
    <property type="project" value="TreeGrafter"/>
</dbReference>
<dbReference type="PANTHER" id="PTHR14009">
    <property type="entry name" value="LEUCINE ZIPPER-EF-HAND CONTAINING TRANSMEMBRANE PROTEIN"/>
    <property type="match status" value="1"/>
</dbReference>
<evidence type="ECO:0000256" key="3">
    <source>
        <dbReference type="ARBA" id="ARBA00022792"/>
    </source>
</evidence>
<reference evidence="10 11" key="1">
    <citation type="submission" date="2013-11" db="EMBL/GenBank/DDBJ databases">
        <title>Genome sequencing of Stegodyphus mimosarum.</title>
        <authorList>
            <person name="Bechsgaard J."/>
        </authorList>
    </citation>
    <scope>NUCLEOTIDE SEQUENCE [LARGE SCALE GENOMIC DNA]</scope>
</reference>
<evidence type="ECO:0000256" key="2">
    <source>
        <dbReference type="ARBA" id="ARBA00022692"/>
    </source>
</evidence>
<keyword evidence="5 7" id="KW-0496">Mitochondrion</keyword>
<gene>
    <name evidence="10" type="ORF">X975_17851</name>
</gene>
<dbReference type="OMA" id="EGGVHNM"/>
<evidence type="ECO:0000256" key="7">
    <source>
        <dbReference type="PROSITE-ProRule" id="PRU01094"/>
    </source>
</evidence>
<dbReference type="GO" id="GO:0005743">
    <property type="term" value="C:mitochondrial inner membrane"/>
    <property type="evidence" value="ECO:0007669"/>
    <property type="project" value="UniProtKB-SubCell"/>
</dbReference>
<feature type="domain" description="Letm1 RBD" evidence="9">
    <location>
        <begin position="158"/>
        <end position="331"/>
    </location>
</feature>
<proteinExistence type="predicted"/>
<accession>A0A087UUZ3</accession>
<evidence type="ECO:0000256" key="5">
    <source>
        <dbReference type="ARBA" id="ARBA00023128"/>
    </source>
</evidence>
<dbReference type="PANTHER" id="PTHR14009:SF13">
    <property type="entry name" value="LETM1 DOMAIN-CONTAINING PROTEIN 1"/>
    <property type="match status" value="1"/>
</dbReference>
<evidence type="ECO:0000256" key="1">
    <source>
        <dbReference type="ARBA" id="ARBA00004434"/>
    </source>
</evidence>
<evidence type="ECO:0000313" key="10">
    <source>
        <dbReference type="EMBL" id="KFM81182.1"/>
    </source>
</evidence>
<dbReference type="InterPro" id="IPR044202">
    <property type="entry name" value="LETM1/MDM38-like"/>
</dbReference>
<keyword evidence="11" id="KW-1185">Reference proteome</keyword>
<protein>
    <submittedName>
        <fullName evidence="10">LETM1 domain-containing protein 1</fullName>
    </submittedName>
</protein>
<keyword evidence="4 8" id="KW-1133">Transmembrane helix</keyword>
<dbReference type="STRING" id="407821.A0A087UUZ3"/>
<organism evidence="10 11">
    <name type="scientific">Stegodyphus mimosarum</name>
    <name type="common">African social velvet spider</name>
    <dbReference type="NCBI Taxonomy" id="407821"/>
    <lineage>
        <taxon>Eukaryota</taxon>
        <taxon>Metazoa</taxon>
        <taxon>Ecdysozoa</taxon>
        <taxon>Arthropoda</taxon>
        <taxon>Chelicerata</taxon>
        <taxon>Arachnida</taxon>
        <taxon>Araneae</taxon>
        <taxon>Araneomorphae</taxon>
        <taxon>Entelegynae</taxon>
        <taxon>Eresoidea</taxon>
        <taxon>Eresidae</taxon>
        <taxon>Stegodyphus</taxon>
    </lineage>
</organism>
<dbReference type="EMBL" id="KK121773">
    <property type="protein sequence ID" value="KFM81182.1"/>
    <property type="molecule type" value="Genomic_DNA"/>
</dbReference>
<sequence length="331" mass="38591">MKPLITRLRPYCKQATPGSRYVKPLSGLKEYLVQKCFAFIDGYERILETKFPSAFKIYQIFSVGTKCLYTDIKEYIRISSALNSGRSVRDLQRKELETYFQVPKDLVKVGPVLLLAALPFANYVILPVIYLFPRRFLSPHFWTLQQKVDFAVISQKKKLYHYRPVFRQLQAKVHNIDDLALKNKCQDIFYKLGSGLHPTIDEILEVKPLFVDKPYGIFSITNRHLHSLCCMHGISALPGKQWRLWRHAGFVREMDLAIQREGIEAMSQHELRHACFLRGLNPVGLSKEEMITWLSQWIFIARNIESKSLSVLLHCPIFLSYNYPSNWVLIH</sequence>
<name>A0A087UUZ3_STEMI</name>
<evidence type="ECO:0000259" key="9">
    <source>
        <dbReference type="PROSITE" id="PS51758"/>
    </source>
</evidence>
<feature type="non-terminal residue" evidence="10">
    <location>
        <position position="331"/>
    </location>
</feature>
<dbReference type="AlphaFoldDB" id="A0A087UUZ3"/>
<dbReference type="OrthoDB" id="73691at2759"/>
<evidence type="ECO:0000256" key="8">
    <source>
        <dbReference type="SAM" id="Phobius"/>
    </source>
</evidence>
<dbReference type="PROSITE" id="PS51758">
    <property type="entry name" value="LETM1_RBD"/>
    <property type="match status" value="1"/>
</dbReference>
<comment type="subcellular location">
    <subcellularLocation>
        <location evidence="1">Mitochondrion inner membrane</location>
        <topology evidence="1">Single-pass membrane protein</topology>
    </subcellularLocation>
</comment>
<feature type="transmembrane region" description="Helical" evidence="8">
    <location>
        <begin position="112"/>
        <end position="132"/>
    </location>
</feature>
<keyword evidence="6 8" id="KW-0472">Membrane</keyword>
<evidence type="ECO:0000256" key="4">
    <source>
        <dbReference type="ARBA" id="ARBA00022989"/>
    </source>
</evidence>
<dbReference type="Proteomes" id="UP000054359">
    <property type="component" value="Unassembled WGS sequence"/>
</dbReference>
<keyword evidence="3" id="KW-0999">Mitochondrion inner membrane</keyword>
<evidence type="ECO:0000313" key="11">
    <source>
        <dbReference type="Proteomes" id="UP000054359"/>
    </source>
</evidence>
<dbReference type="GO" id="GO:0043022">
    <property type="term" value="F:ribosome binding"/>
    <property type="evidence" value="ECO:0007669"/>
    <property type="project" value="InterPro"/>
</dbReference>
<keyword evidence="2 8" id="KW-0812">Transmembrane</keyword>
<dbReference type="InterPro" id="IPR033122">
    <property type="entry name" value="LETM1-like_RBD"/>
</dbReference>